<dbReference type="Proteomes" id="UP001145069">
    <property type="component" value="Unassembled WGS sequence"/>
</dbReference>
<feature type="transmembrane region" description="Helical" evidence="7">
    <location>
        <begin position="250"/>
        <end position="271"/>
    </location>
</feature>
<name>A0A9X4AGJ2_9BACI</name>
<evidence type="ECO:0000256" key="4">
    <source>
        <dbReference type="ARBA" id="ARBA00022692"/>
    </source>
</evidence>
<feature type="transmembrane region" description="Helical" evidence="7">
    <location>
        <begin position="95"/>
        <end position="115"/>
    </location>
</feature>
<reference evidence="8" key="1">
    <citation type="submission" date="2022-06" db="EMBL/GenBank/DDBJ databases">
        <title>Aquibacillus sp. a new bacterium isolated from soil saline samples.</title>
        <authorList>
            <person name="Galisteo C."/>
            <person name="De La Haba R."/>
            <person name="Sanchez-Porro C."/>
            <person name="Ventosa A."/>
        </authorList>
    </citation>
    <scope>NUCLEOTIDE SEQUENCE</scope>
    <source>
        <strain evidence="8">3ASR75-54</strain>
    </source>
</reference>
<evidence type="ECO:0000256" key="6">
    <source>
        <dbReference type="ARBA" id="ARBA00023136"/>
    </source>
</evidence>
<evidence type="ECO:0000256" key="1">
    <source>
        <dbReference type="ARBA" id="ARBA00004141"/>
    </source>
</evidence>
<proteinExistence type="predicted"/>
<feature type="transmembrane region" description="Helical" evidence="7">
    <location>
        <begin position="226"/>
        <end position="244"/>
    </location>
</feature>
<dbReference type="RefSeq" id="WP_272446407.1">
    <property type="nucleotide sequence ID" value="NZ_JAMQKC010000008.1"/>
</dbReference>
<feature type="transmembrane region" description="Helical" evidence="7">
    <location>
        <begin position="193"/>
        <end position="214"/>
    </location>
</feature>
<organism evidence="8 9">
    <name type="scientific">Aquibacillus salsiterrae</name>
    <dbReference type="NCBI Taxonomy" id="2950439"/>
    <lineage>
        <taxon>Bacteria</taxon>
        <taxon>Bacillati</taxon>
        <taxon>Bacillota</taxon>
        <taxon>Bacilli</taxon>
        <taxon>Bacillales</taxon>
        <taxon>Bacillaceae</taxon>
        <taxon>Aquibacillus</taxon>
    </lineage>
</organism>
<evidence type="ECO:0000256" key="2">
    <source>
        <dbReference type="ARBA" id="ARBA00022448"/>
    </source>
</evidence>
<feature type="transmembrane region" description="Helical" evidence="7">
    <location>
        <begin position="61"/>
        <end position="83"/>
    </location>
</feature>
<keyword evidence="9" id="KW-1185">Reference proteome</keyword>
<dbReference type="Pfam" id="PF03547">
    <property type="entry name" value="Mem_trans"/>
    <property type="match status" value="1"/>
</dbReference>
<dbReference type="InterPro" id="IPR004776">
    <property type="entry name" value="Mem_transp_PIN-like"/>
</dbReference>
<dbReference type="GO" id="GO:0016020">
    <property type="term" value="C:membrane"/>
    <property type="evidence" value="ECO:0007669"/>
    <property type="project" value="UniProtKB-SubCell"/>
</dbReference>
<dbReference type="EMBL" id="JAMQKC010000008">
    <property type="protein sequence ID" value="MDC3417340.1"/>
    <property type="molecule type" value="Genomic_DNA"/>
</dbReference>
<dbReference type="GO" id="GO:0055085">
    <property type="term" value="P:transmembrane transport"/>
    <property type="evidence" value="ECO:0007669"/>
    <property type="project" value="InterPro"/>
</dbReference>
<comment type="caution">
    <text evidence="8">The sequence shown here is derived from an EMBL/GenBank/DDBJ whole genome shotgun (WGS) entry which is preliminary data.</text>
</comment>
<dbReference type="PANTHER" id="PTHR36838:SF3">
    <property type="entry name" value="TRANSPORTER AUXIN EFFLUX CARRIER EC FAMILY"/>
    <property type="match status" value="1"/>
</dbReference>
<feature type="transmembrane region" description="Helical" evidence="7">
    <location>
        <begin position="167"/>
        <end position="187"/>
    </location>
</feature>
<feature type="transmembrane region" description="Helical" evidence="7">
    <location>
        <begin position="6"/>
        <end position="22"/>
    </location>
</feature>
<evidence type="ECO:0000313" key="8">
    <source>
        <dbReference type="EMBL" id="MDC3417340.1"/>
    </source>
</evidence>
<keyword evidence="5 7" id="KW-1133">Transmembrane helix</keyword>
<feature type="transmembrane region" description="Helical" evidence="7">
    <location>
        <begin position="283"/>
        <end position="302"/>
    </location>
</feature>
<evidence type="ECO:0000256" key="5">
    <source>
        <dbReference type="ARBA" id="ARBA00022989"/>
    </source>
</evidence>
<keyword evidence="4 7" id="KW-0812">Transmembrane</keyword>
<evidence type="ECO:0000256" key="7">
    <source>
        <dbReference type="SAM" id="Phobius"/>
    </source>
</evidence>
<feature type="transmembrane region" description="Helical" evidence="7">
    <location>
        <begin position="34"/>
        <end position="55"/>
    </location>
</feature>
<evidence type="ECO:0000256" key="3">
    <source>
        <dbReference type="ARBA" id="ARBA00022475"/>
    </source>
</evidence>
<sequence>MDSFNHQFIYSVIIVGLGYILKQTKVIKERDGEGIARVIFNLTLPSLIIITFNNMTIDTSLILLVFISIGYGLISGFLGLLLFKNQQRQIRGTMAMMVPGVNIGLFAFPLVEGLWGKDGLAYFGMFDIGNAFMVFGLSYLIGSFYSVESTSFSVKTILLKMSKSIPFMTYISVFVINLAGLHLPVLLTDVSGLIAKANMPLSLLLLGIYLNFTFDKTYLPLIVRFLGLRYGVGLAVGVTLFYTLPFNELFRYTVLISFILPTSMSVLPYSVEFNYDRRMVGTVSNMTMVISFVLMWVIANILI</sequence>
<keyword evidence="2" id="KW-0813">Transport</keyword>
<keyword evidence="6 7" id="KW-0472">Membrane</keyword>
<dbReference type="AlphaFoldDB" id="A0A9X4AGJ2"/>
<evidence type="ECO:0000313" key="9">
    <source>
        <dbReference type="Proteomes" id="UP001145069"/>
    </source>
</evidence>
<accession>A0A9X4AGJ2</accession>
<keyword evidence="3" id="KW-1003">Cell membrane</keyword>
<comment type="subcellular location">
    <subcellularLocation>
        <location evidence="1">Membrane</location>
        <topology evidence="1">Multi-pass membrane protein</topology>
    </subcellularLocation>
</comment>
<gene>
    <name evidence="8" type="ORF">NC799_10585</name>
</gene>
<protein>
    <submittedName>
        <fullName evidence="8">AEC family transporter</fullName>
    </submittedName>
</protein>
<feature type="transmembrane region" description="Helical" evidence="7">
    <location>
        <begin position="121"/>
        <end position="147"/>
    </location>
</feature>
<dbReference type="PANTHER" id="PTHR36838">
    <property type="entry name" value="AUXIN EFFLUX CARRIER FAMILY PROTEIN"/>
    <property type="match status" value="1"/>
</dbReference>